<feature type="compositionally biased region" description="Polar residues" evidence="1">
    <location>
        <begin position="66"/>
        <end position="92"/>
    </location>
</feature>
<feature type="region of interest" description="Disordered" evidence="1">
    <location>
        <begin position="66"/>
        <end position="95"/>
    </location>
</feature>
<organism evidence="2 3">
    <name type="scientific">Trichostrongylus colubriformis</name>
    <name type="common">Black scour worm</name>
    <dbReference type="NCBI Taxonomy" id="6319"/>
    <lineage>
        <taxon>Eukaryota</taxon>
        <taxon>Metazoa</taxon>
        <taxon>Ecdysozoa</taxon>
        <taxon>Nematoda</taxon>
        <taxon>Chromadorea</taxon>
        <taxon>Rhabditida</taxon>
        <taxon>Rhabditina</taxon>
        <taxon>Rhabditomorpha</taxon>
        <taxon>Strongyloidea</taxon>
        <taxon>Trichostrongylidae</taxon>
        <taxon>Trichostrongylus</taxon>
    </lineage>
</organism>
<protein>
    <submittedName>
        <fullName evidence="2">Uncharacterized protein</fullName>
    </submittedName>
</protein>
<feature type="compositionally biased region" description="Polar residues" evidence="1">
    <location>
        <begin position="1"/>
        <end position="16"/>
    </location>
</feature>
<dbReference type="Proteomes" id="UP001331761">
    <property type="component" value="Unassembled WGS sequence"/>
</dbReference>
<reference evidence="2 3" key="1">
    <citation type="submission" date="2019-10" db="EMBL/GenBank/DDBJ databases">
        <title>Assembly and Annotation for the nematode Trichostrongylus colubriformis.</title>
        <authorList>
            <person name="Martin J."/>
        </authorList>
    </citation>
    <scope>NUCLEOTIDE SEQUENCE [LARGE SCALE GENOMIC DNA]</scope>
    <source>
        <strain evidence="2">G859</strain>
        <tissue evidence="2">Whole worm</tissue>
    </source>
</reference>
<feature type="region of interest" description="Disordered" evidence="1">
    <location>
        <begin position="1"/>
        <end position="20"/>
    </location>
</feature>
<name>A0AAN8EQM1_TRICO</name>
<dbReference type="AlphaFoldDB" id="A0AAN8EQM1"/>
<gene>
    <name evidence="2" type="ORF">GCK32_013780</name>
</gene>
<evidence type="ECO:0000313" key="3">
    <source>
        <dbReference type="Proteomes" id="UP001331761"/>
    </source>
</evidence>
<comment type="caution">
    <text evidence="2">The sequence shown here is derived from an EMBL/GenBank/DDBJ whole genome shotgun (WGS) entry which is preliminary data.</text>
</comment>
<dbReference type="EMBL" id="WIXE01023633">
    <property type="protein sequence ID" value="KAK5966311.1"/>
    <property type="molecule type" value="Genomic_DNA"/>
</dbReference>
<sequence length="274" mass="31075">MATNTPESDGHNTQTKSKLDTLSREDLIRFVKRQLEHVNLSKMEIKKLKLSLEEKDATINDLLAENSQLKSSEQGRSEGQSAPSVENGTSVDSDMGHLTELNTQLSNEIALLKKERLRHEEDLAAVLQTNSHLRSQLDDAIQEAAALREQHTATDVFSLELKDYEKKMVQLNKSLKDAEAALETVKTEKEELIQQLNTHKGSSDRMNTECSTLQRQLQEIRNELNGERPCFLQRANEQKSLEISDLLTENQVLKTRCDNLEADYQAYKVRANGN</sequence>
<evidence type="ECO:0000256" key="1">
    <source>
        <dbReference type="SAM" id="MobiDB-lite"/>
    </source>
</evidence>
<evidence type="ECO:0000313" key="2">
    <source>
        <dbReference type="EMBL" id="KAK5966311.1"/>
    </source>
</evidence>
<proteinExistence type="predicted"/>
<keyword evidence="3" id="KW-1185">Reference proteome</keyword>
<accession>A0AAN8EQM1</accession>